<dbReference type="EMBL" id="BDGJ01000011">
    <property type="protein sequence ID" value="GAW91305.1"/>
    <property type="molecule type" value="Genomic_DNA"/>
</dbReference>
<dbReference type="GO" id="GO:0003677">
    <property type="term" value="F:DNA binding"/>
    <property type="evidence" value="ECO:0007669"/>
    <property type="project" value="InterPro"/>
</dbReference>
<accession>A0A1Z5HPS6</accession>
<comment type="caution">
    <text evidence="1">The sequence shown here is derived from an EMBL/GenBank/DDBJ whole genome shotgun (WGS) entry which is preliminary data.</text>
</comment>
<keyword evidence="2" id="KW-1185">Reference proteome</keyword>
<sequence length="112" mass="13133">MKELGQILRKQRCNQGIHLEEVERSTKIWLKYLKAMEEGDFEAIPGEFYLRGFLRSYADYIGLDGNAVVQYYQQLKEEKNASGTERRKTTGRKRSFARQIFGSLYKVINSIM</sequence>
<dbReference type="AlphaFoldDB" id="A0A1Z5HPS6"/>
<evidence type="ECO:0000313" key="1">
    <source>
        <dbReference type="EMBL" id="GAW91305.1"/>
    </source>
</evidence>
<dbReference type="Pfam" id="PF13413">
    <property type="entry name" value="HTH_25"/>
    <property type="match status" value="1"/>
</dbReference>
<proteinExistence type="predicted"/>
<evidence type="ECO:0000313" key="2">
    <source>
        <dbReference type="Proteomes" id="UP000197032"/>
    </source>
</evidence>
<organism evidence="1 2">
    <name type="scientific">Calderihabitans maritimus</name>
    <dbReference type="NCBI Taxonomy" id="1246530"/>
    <lineage>
        <taxon>Bacteria</taxon>
        <taxon>Bacillati</taxon>
        <taxon>Bacillota</taxon>
        <taxon>Clostridia</taxon>
        <taxon>Neomoorellales</taxon>
        <taxon>Calderihabitantaceae</taxon>
        <taxon>Calderihabitans</taxon>
    </lineage>
</organism>
<dbReference type="PANTHER" id="PTHR34475">
    <property type="match status" value="1"/>
</dbReference>
<dbReference type="Proteomes" id="UP000197032">
    <property type="component" value="Unassembled WGS sequence"/>
</dbReference>
<dbReference type="InterPro" id="IPR050400">
    <property type="entry name" value="Bact_Cytoskel_RodZ"/>
</dbReference>
<dbReference type="InterPro" id="IPR010982">
    <property type="entry name" value="Lambda_DNA-bd_dom_sf"/>
</dbReference>
<gene>
    <name evidence="1" type="ORF">KKC1_04670</name>
</gene>
<evidence type="ECO:0008006" key="3">
    <source>
        <dbReference type="Google" id="ProtNLM"/>
    </source>
</evidence>
<name>A0A1Z5HPS6_9FIRM</name>
<dbReference type="Gene3D" id="1.10.260.40">
    <property type="entry name" value="lambda repressor-like DNA-binding domains"/>
    <property type="match status" value="1"/>
</dbReference>
<protein>
    <recommendedName>
        <fullName evidence="3">Helix-turn-helix domain-containing protein</fullName>
    </recommendedName>
</protein>
<dbReference type="PANTHER" id="PTHR34475:SF1">
    <property type="entry name" value="CYTOSKELETON PROTEIN RODZ"/>
    <property type="match status" value="1"/>
</dbReference>
<dbReference type="RefSeq" id="WP_192868033.1">
    <property type="nucleotide sequence ID" value="NZ_BDGJ01000011.1"/>
</dbReference>
<reference evidence="2" key="1">
    <citation type="journal article" date="2017" name="Appl. Environ. Microbiol.">
        <title>Genomic analysis of Calderihabitans maritimus KKC1, a thermophilic hydrogenogenic carboxydotrophic bacterium isolated from marine sediment.</title>
        <authorList>
            <person name="Omae K."/>
            <person name="Yoneda Y."/>
            <person name="Fukuyama Y."/>
            <person name="Yoshida T."/>
            <person name="Sako Y."/>
        </authorList>
    </citation>
    <scope>NUCLEOTIDE SEQUENCE [LARGE SCALE GENOMIC DNA]</scope>
    <source>
        <strain evidence="2">KKC1</strain>
    </source>
</reference>